<keyword evidence="2 5" id="KW-0378">Hydrolase</keyword>
<dbReference type="SUPFAM" id="SSF160467">
    <property type="entry name" value="PH0987 N-terminal domain-like"/>
    <property type="match status" value="1"/>
</dbReference>
<dbReference type="Pfam" id="PF02682">
    <property type="entry name" value="CT_C_D"/>
    <property type="match status" value="1"/>
</dbReference>
<dbReference type="SUPFAM" id="SSF50891">
    <property type="entry name" value="Cyclophilin-like"/>
    <property type="match status" value="1"/>
</dbReference>
<evidence type="ECO:0000256" key="2">
    <source>
        <dbReference type="ARBA" id="ARBA00022801"/>
    </source>
</evidence>
<evidence type="ECO:0000313" key="6">
    <source>
        <dbReference type="Proteomes" id="UP001617427"/>
    </source>
</evidence>
<gene>
    <name evidence="5" type="primary">pxpB</name>
    <name evidence="5" type="ORF">ACIPEN_18775</name>
</gene>
<dbReference type="InterPro" id="IPR003833">
    <property type="entry name" value="CT_C_D"/>
</dbReference>
<dbReference type="PANTHER" id="PTHR34698:SF2">
    <property type="entry name" value="5-OXOPROLINASE SUBUNIT B"/>
    <property type="match status" value="1"/>
</dbReference>
<dbReference type="GO" id="GO:0017168">
    <property type="term" value="F:5-oxoprolinase (ATP-hydrolyzing) activity"/>
    <property type="evidence" value="ECO:0007669"/>
    <property type="project" value="UniProtKB-EC"/>
</dbReference>
<dbReference type="InterPro" id="IPR029000">
    <property type="entry name" value="Cyclophilin-like_dom_sf"/>
</dbReference>
<feature type="domain" description="Carboxyltransferase" evidence="4">
    <location>
        <begin position="29"/>
        <end position="236"/>
    </location>
</feature>
<dbReference type="EMBL" id="JBIUZV010000012">
    <property type="protein sequence ID" value="MFJ3047877.1"/>
    <property type="molecule type" value="Genomic_DNA"/>
</dbReference>
<reference evidence="5 6" key="1">
    <citation type="submission" date="2024-10" db="EMBL/GenBank/DDBJ databases">
        <title>The Natural Products Discovery Center: Release of the First 8490 Sequenced Strains for Exploring Actinobacteria Biosynthetic Diversity.</title>
        <authorList>
            <person name="Kalkreuter E."/>
            <person name="Kautsar S.A."/>
            <person name="Yang D."/>
            <person name="Bader C.D."/>
            <person name="Teijaro C.N."/>
            <person name="Fluegel L."/>
            <person name="Davis C.M."/>
            <person name="Simpson J.R."/>
            <person name="Lauterbach L."/>
            <person name="Steele A.D."/>
            <person name="Gui C."/>
            <person name="Meng S."/>
            <person name="Li G."/>
            <person name="Viehrig K."/>
            <person name="Ye F."/>
            <person name="Su P."/>
            <person name="Kiefer A.F."/>
            <person name="Nichols A."/>
            <person name="Cepeda A.J."/>
            <person name="Yan W."/>
            <person name="Fan B."/>
            <person name="Jiang Y."/>
            <person name="Adhikari A."/>
            <person name="Zheng C.-J."/>
            <person name="Schuster L."/>
            <person name="Cowan T.M."/>
            <person name="Smanski M.J."/>
            <person name="Chevrette M.G."/>
            <person name="De Carvalho L.P.S."/>
            <person name="Shen B."/>
        </authorList>
    </citation>
    <scope>NUCLEOTIDE SEQUENCE [LARGE SCALE GENOMIC DNA]</scope>
    <source>
        <strain evidence="5 6">NPDC087045</strain>
    </source>
</reference>
<dbReference type="NCBIfam" id="TIGR00370">
    <property type="entry name" value="5-oxoprolinase subunit PxpB"/>
    <property type="match status" value="1"/>
</dbReference>
<proteinExistence type="predicted"/>
<keyword evidence="3" id="KW-0067">ATP-binding</keyword>
<dbReference type="PANTHER" id="PTHR34698">
    <property type="entry name" value="5-OXOPROLINASE SUBUNIT B"/>
    <property type="match status" value="1"/>
</dbReference>
<dbReference type="RefSeq" id="WP_402702625.1">
    <property type="nucleotide sequence ID" value="NZ_JBIUZV010000012.1"/>
</dbReference>
<keyword evidence="6" id="KW-1185">Reference proteome</keyword>
<keyword evidence="1" id="KW-0547">Nucleotide-binding</keyword>
<evidence type="ECO:0000256" key="3">
    <source>
        <dbReference type="ARBA" id="ARBA00022840"/>
    </source>
</evidence>
<dbReference type="SMART" id="SM00796">
    <property type="entry name" value="AHS1"/>
    <property type="match status" value="1"/>
</dbReference>
<dbReference type="Gene3D" id="2.40.100.10">
    <property type="entry name" value="Cyclophilin-like"/>
    <property type="match status" value="1"/>
</dbReference>
<dbReference type="Proteomes" id="UP001617427">
    <property type="component" value="Unassembled WGS sequence"/>
</dbReference>
<name>A0ABW8F3K4_9BURK</name>
<dbReference type="EC" id="3.5.2.9" evidence="5"/>
<protein>
    <submittedName>
        <fullName evidence="5">5-oxoprolinase subunit PxpB</fullName>
        <ecNumber evidence="5">3.5.2.9</ecNumber>
    </submittedName>
</protein>
<organism evidence="5 6">
    <name type="scientific">Herbaspirillum chlorophenolicum</name>
    <dbReference type="NCBI Taxonomy" id="211589"/>
    <lineage>
        <taxon>Bacteria</taxon>
        <taxon>Pseudomonadati</taxon>
        <taxon>Pseudomonadota</taxon>
        <taxon>Betaproteobacteria</taxon>
        <taxon>Burkholderiales</taxon>
        <taxon>Oxalobacteraceae</taxon>
        <taxon>Herbaspirillum</taxon>
    </lineage>
</organism>
<evidence type="ECO:0000259" key="4">
    <source>
        <dbReference type="SMART" id="SM00796"/>
    </source>
</evidence>
<comment type="caution">
    <text evidence="5">The sequence shown here is derived from an EMBL/GenBank/DDBJ whole genome shotgun (WGS) entry which is preliminary data.</text>
</comment>
<evidence type="ECO:0000256" key="1">
    <source>
        <dbReference type="ARBA" id="ARBA00022741"/>
    </source>
</evidence>
<sequence length="260" mass="27445">MKTVIPPGEHDYAIAEGALAAASLPAFDWQAEPVGERCLLVRVGRTVGVDTSRIVHAVAALLHEGLGAAVLDVVPAFTTVAVHFQPAAFPRRAGPASAQVARKVERLLGKGVRATAGSGRVVEVPACYGGDHGPDLVEVARHCKLTPQEVIALHSGRPLTVYAFFFSPGNPFAGPLDARLDIPRRSTPRTLVPAGSVGVAGGITSIYQNASPGGWNIIARTPLNLFDLNAMPPTRMQPGDLIHFRPVSPEQFGQLLEARP</sequence>
<dbReference type="InterPro" id="IPR010016">
    <property type="entry name" value="PxpB"/>
</dbReference>
<evidence type="ECO:0000313" key="5">
    <source>
        <dbReference type="EMBL" id="MFJ3047877.1"/>
    </source>
</evidence>
<accession>A0ABW8F3K4</accession>
<dbReference type="Gene3D" id="3.30.1360.40">
    <property type="match status" value="1"/>
</dbReference>